<evidence type="ECO:0000313" key="2">
    <source>
        <dbReference type="EMBL" id="MBP1936005.1"/>
    </source>
</evidence>
<dbReference type="Proteomes" id="UP001519273">
    <property type="component" value="Unassembled WGS sequence"/>
</dbReference>
<proteinExistence type="predicted"/>
<sequence length="112" mass="13335">MKFDEHTEQMAFQETEYFKEKSKERYKIEAKNSELKHGHGYDVATSSGLFGMEMQGAMTKFAVNLRKWRWMFFLRLVRDSRRKHVSSSVASTPFRYFFSSTSYIASIVIFYQ</sequence>
<feature type="domain" description="Transposase DDE" evidence="1">
    <location>
        <begin position="6"/>
        <end position="67"/>
    </location>
</feature>
<dbReference type="EMBL" id="JAGGKP010000001">
    <property type="protein sequence ID" value="MBP1936005.1"/>
    <property type="molecule type" value="Genomic_DNA"/>
</dbReference>
<gene>
    <name evidence="2" type="ORF">J2Z20_000866</name>
</gene>
<dbReference type="InterPro" id="IPR025668">
    <property type="entry name" value="Tnp_DDE_dom"/>
</dbReference>
<evidence type="ECO:0000313" key="3">
    <source>
        <dbReference type="Proteomes" id="UP001519273"/>
    </source>
</evidence>
<keyword evidence="3" id="KW-1185">Reference proteome</keyword>
<name>A0ABS4H0F9_9BACL</name>
<accession>A0ABS4H0F9</accession>
<evidence type="ECO:0000259" key="1">
    <source>
        <dbReference type="Pfam" id="PF13751"/>
    </source>
</evidence>
<protein>
    <recommendedName>
        <fullName evidence="1">Transposase DDE domain-containing protein</fullName>
    </recommendedName>
</protein>
<dbReference type="Pfam" id="PF13751">
    <property type="entry name" value="DDE_Tnp_1_6"/>
    <property type="match status" value="1"/>
</dbReference>
<reference evidence="2 3" key="1">
    <citation type="submission" date="2021-03" db="EMBL/GenBank/DDBJ databases">
        <title>Genomic Encyclopedia of Type Strains, Phase IV (KMG-IV): sequencing the most valuable type-strain genomes for metagenomic binning, comparative biology and taxonomic classification.</title>
        <authorList>
            <person name="Goeker M."/>
        </authorList>
    </citation>
    <scope>NUCLEOTIDE SEQUENCE [LARGE SCALE GENOMIC DNA]</scope>
    <source>
        <strain evidence="2 3">DSM 23491</strain>
    </source>
</reference>
<comment type="caution">
    <text evidence="2">The sequence shown here is derived from an EMBL/GenBank/DDBJ whole genome shotgun (WGS) entry which is preliminary data.</text>
</comment>
<organism evidence="2 3">
    <name type="scientific">Paenibacillus sediminis</name>
    <dbReference type="NCBI Taxonomy" id="664909"/>
    <lineage>
        <taxon>Bacteria</taxon>
        <taxon>Bacillati</taxon>
        <taxon>Bacillota</taxon>
        <taxon>Bacilli</taxon>
        <taxon>Bacillales</taxon>
        <taxon>Paenibacillaceae</taxon>
        <taxon>Paenibacillus</taxon>
    </lineage>
</organism>